<name>A0A0V1LSL3_9BILA</name>
<gene>
    <name evidence="1" type="ORF">T02_15507</name>
</gene>
<organism evidence="1 2">
    <name type="scientific">Trichinella nativa</name>
    <dbReference type="NCBI Taxonomy" id="6335"/>
    <lineage>
        <taxon>Eukaryota</taxon>
        <taxon>Metazoa</taxon>
        <taxon>Ecdysozoa</taxon>
        <taxon>Nematoda</taxon>
        <taxon>Enoplea</taxon>
        <taxon>Dorylaimia</taxon>
        <taxon>Trichinellida</taxon>
        <taxon>Trichinellidae</taxon>
        <taxon>Trichinella</taxon>
    </lineage>
</organism>
<protein>
    <submittedName>
        <fullName evidence="1">Uncharacterized protein</fullName>
    </submittedName>
</protein>
<keyword evidence="2" id="KW-1185">Reference proteome</keyword>
<reference evidence="1 2" key="1">
    <citation type="submission" date="2015-05" db="EMBL/GenBank/DDBJ databases">
        <title>Evolution of Trichinella species and genotypes.</title>
        <authorList>
            <person name="Korhonen P.K."/>
            <person name="Edoardo P."/>
            <person name="Giuseppe L.R."/>
            <person name="Gasser R.B."/>
        </authorList>
    </citation>
    <scope>NUCLEOTIDE SEQUENCE [LARGE SCALE GENOMIC DNA]</scope>
    <source>
        <strain evidence="1">ISS10</strain>
    </source>
</reference>
<dbReference type="AlphaFoldDB" id="A0A0V1LSL3"/>
<evidence type="ECO:0000313" key="1">
    <source>
        <dbReference type="EMBL" id="KRZ62194.1"/>
    </source>
</evidence>
<evidence type="ECO:0000313" key="2">
    <source>
        <dbReference type="Proteomes" id="UP000054721"/>
    </source>
</evidence>
<comment type="caution">
    <text evidence="1">The sequence shown here is derived from an EMBL/GenBank/DDBJ whole genome shotgun (WGS) entry which is preliminary data.</text>
</comment>
<dbReference type="OrthoDB" id="10320113at2759"/>
<accession>A0A0V1LSL3</accession>
<dbReference type="Proteomes" id="UP000054721">
    <property type="component" value="Unassembled WGS sequence"/>
</dbReference>
<sequence length="150" mass="17439">MKHCTGMLEYFPNDLLRNSTSSMILISVAFICYFRSSFTNPPIAQLEERWTVAVSAEIHRSLVQIRLGGRLLLSVSRLTLRWHRCERIQCEISNAKSVKMPSDKSYNCAISTVSRCHEFSVRDCRVQHAMQTLFHRSDTEKTTCFSIRYR</sequence>
<dbReference type="EMBL" id="JYDW01000011">
    <property type="protein sequence ID" value="KRZ62194.1"/>
    <property type="molecule type" value="Genomic_DNA"/>
</dbReference>
<proteinExistence type="predicted"/>